<dbReference type="GO" id="GO:0004386">
    <property type="term" value="F:helicase activity"/>
    <property type="evidence" value="ECO:0007669"/>
    <property type="project" value="UniProtKB-KW"/>
</dbReference>
<accession>A0A291AX74</accession>
<dbReference type="Pfam" id="PF13481">
    <property type="entry name" value="AAA_25"/>
    <property type="match status" value="1"/>
</dbReference>
<evidence type="ECO:0000313" key="1">
    <source>
        <dbReference type="EMBL" id="ATE85598.1"/>
    </source>
</evidence>
<evidence type="ECO:0000313" key="2">
    <source>
        <dbReference type="Proteomes" id="UP000221254"/>
    </source>
</evidence>
<keyword evidence="2" id="KW-1185">Reference proteome</keyword>
<name>A0A291AX74_9CAUD</name>
<gene>
    <name evidence="1" type="ORF">St162_gp13</name>
</gene>
<sequence length="766" mass="84962">MENILFSIGNDAKSRRAKNYDTSWAEFVEEMQLYIDEPSFGIEFTGDETKEQYDRKKKQQNYIAAAVDKVRSNDTVLGRSILFIDLDGVTTRQVRKVTRTLDEKGYAYFAHGTSSDRHALKGGADVRAVRFLIPTNRPMDADEIWHVQHSFLNWIGLDEMEGVDMTACQRARIMFVPPYGAEWWEGKGKPVRVSQMLNNGYEPPSESGNTIWSEESLAAASENSQAIAGWAFEMGLEMMPSGRGWAVQCPNHMSHTDGRDGTEGDTAIMLPDSLHPEVRFVCQHAHCRNLNSHQHMMLQLVGVPNSYLPEAHNISKKQIAELFPFMDEDEVERVHRNQVEAAADGLDTHVCQDEDLMDEPCALFTKRDPIIDGLYNFKSTFELVGESNIGKSFFLLGQMACASAGIPFAGAKVIKSHSFYFDAEGGSTTLDRKQALQKTYGDDLDWLHIIDLQSEGWDITSKAGQRAIIRHIRTTAGADPVGLVAFDSLNQSVALSDKPFDENSSSDMGTVASALKAIADETGACAGVVHHPAKSEKGTRRVGRGSGALHGAVDFVYFIEQPDESEPLRLNFYMEKARGNTKQLPRGFLLAKCKIEVAQGHADAILALQSDREAPDFSAFLEGQTVKPLDSQPRDETLVLIPVALAPFDSKAADVGRQAVKQTKQDGPVLRGTEQAVYAALEELQNERDDGEGFAPADVIKIVGKGGDRYKILKDLAKRKIIWYGRDENGRLLNGENGTFVKYRIPTDINDLEDSQPTSEEDDLEN</sequence>
<dbReference type="Proteomes" id="UP000221254">
    <property type="component" value="Segment"/>
</dbReference>
<keyword evidence="1" id="KW-0347">Helicase</keyword>
<dbReference type="CDD" id="cd14279">
    <property type="entry name" value="CUE"/>
    <property type="match status" value="1"/>
</dbReference>
<protein>
    <submittedName>
        <fullName evidence="1">Putative DNA primase/helicase</fullName>
    </submittedName>
</protein>
<keyword evidence="1" id="KW-0547">Nucleotide-binding</keyword>
<dbReference type="InterPro" id="IPR027417">
    <property type="entry name" value="P-loop_NTPase"/>
</dbReference>
<dbReference type="EMBL" id="MF158037">
    <property type="protein sequence ID" value="ATE85598.1"/>
    <property type="molecule type" value="Genomic_DNA"/>
</dbReference>
<dbReference type="SUPFAM" id="SSF52540">
    <property type="entry name" value="P-loop containing nucleoside triphosphate hydrolases"/>
    <property type="match status" value="1"/>
</dbReference>
<reference evidence="1 2" key="1">
    <citation type="submission" date="2017-05" db="EMBL/GenBank/DDBJ databases">
        <title>The isolation and characterization of 16 novel Shigella-infecting phages from the environment.</title>
        <authorList>
            <person name="Doore S.M."/>
            <person name="Schrad J.R."/>
            <person name="Dover J.A."/>
            <person name="Parent K.N."/>
        </authorList>
    </citation>
    <scope>NUCLEOTIDE SEQUENCE [LARGE SCALE GENOMIC DNA]</scope>
</reference>
<organism evidence="1 2">
    <name type="scientific">Salmonella phage St162</name>
    <dbReference type="NCBI Taxonomy" id="2024312"/>
    <lineage>
        <taxon>Viruses</taxon>
        <taxon>Duplodnaviria</taxon>
        <taxon>Heunggongvirae</taxon>
        <taxon>Uroviricota</taxon>
        <taxon>Caudoviricetes</taxon>
        <taxon>Sarkviridae</taxon>
        <taxon>Guernseyvirinae</taxon>
        <taxon>Cornellvirus</taxon>
        <taxon>Cornellvirus St162</taxon>
    </lineage>
</organism>
<keyword evidence="1" id="KW-0067">ATP-binding</keyword>
<proteinExistence type="predicted"/>
<dbReference type="Gene3D" id="3.40.50.300">
    <property type="entry name" value="P-loop containing nucleotide triphosphate hydrolases"/>
    <property type="match status" value="1"/>
</dbReference>
<keyword evidence="1" id="KW-0378">Hydrolase</keyword>